<dbReference type="GO" id="GO:0003697">
    <property type="term" value="F:single-stranded DNA binding"/>
    <property type="evidence" value="ECO:0007669"/>
    <property type="project" value="TreeGrafter"/>
</dbReference>
<name>A0A183BEL7_9TREM</name>
<dbReference type="GO" id="GO:0000014">
    <property type="term" value="F:single-stranded DNA endodeoxyribonuclease activity"/>
    <property type="evidence" value="ECO:0007669"/>
    <property type="project" value="TreeGrafter"/>
</dbReference>
<reference evidence="7" key="1">
    <citation type="submission" date="2016-06" db="UniProtKB">
        <authorList>
            <consortium name="WormBaseParasite"/>
        </authorList>
    </citation>
    <scope>IDENTIFICATION</scope>
</reference>
<dbReference type="PANTHER" id="PTHR10150:SF0">
    <property type="entry name" value="DNA REPAIR ENDONUCLEASE XPF"/>
    <property type="match status" value="1"/>
</dbReference>
<evidence type="ECO:0000256" key="2">
    <source>
        <dbReference type="ARBA" id="ARBA00022759"/>
    </source>
</evidence>
<evidence type="ECO:0000313" key="7">
    <source>
        <dbReference type="WBParaSite" id="ECPE_0001769701-mRNA-1"/>
    </source>
</evidence>
<keyword evidence="5" id="KW-0234">DNA repair</keyword>
<evidence type="ECO:0000256" key="1">
    <source>
        <dbReference type="ARBA" id="ARBA00022722"/>
    </source>
</evidence>
<proteinExistence type="predicted"/>
<sequence length="131" mass="14587">LEDHNVEAVDMLLKMPGISWKNYRRVMEKLRSLHELAQCSLDKLIEILDSRECATKLFNFLHNPCDLSITKGGDSSDPEKCNTDGSVTHTGSKRSATGTNPRGARLFLAGRVKTNRGRGRDRVGGLNHQKP</sequence>
<keyword evidence="2" id="KW-0255">Endonuclease</keyword>
<dbReference type="GO" id="GO:0000110">
    <property type="term" value="C:nucleotide-excision repair factor 1 complex"/>
    <property type="evidence" value="ECO:0007669"/>
    <property type="project" value="TreeGrafter"/>
</dbReference>
<dbReference type="PANTHER" id="PTHR10150">
    <property type="entry name" value="DNA REPAIR ENDONUCLEASE XPF"/>
    <property type="match status" value="1"/>
</dbReference>
<keyword evidence="3" id="KW-0227">DNA damage</keyword>
<dbReference type="WBParaSite" id="ECPE_0001769701-mRNA-1">
    <property type="protein sequence ID" value="ECPE_0001769701-mRNA-1"/>
    <property type="gene ID" value="ECPE_0001769701"/>
</dbReference>
<dbReference type="GO" id="GO:0000724">
    <property type="term" value="P:double-strand break repair via homologous recombination"/>
    <property type="evidence" value="ECO:0007669"/>
    <property type="project" value="TreeGrafter"/>
</dbReference>
<keyword evidence="1" id="KW-0540">Nuclease</keyword>
<protein>
    <submittedName>
        <fullName evidence="7">Inverted formin, FH2 and WH2 domain containing</fullName>
    </submittedName>
</protein>
<dbReference type="Gene3D" id="1.10.150.20">
    <property type="entry name" value="5' to 3' exonuclease, C-terminal subdomain"/>
    <property type="match status" value="1"/>
</dbReference>
<dbReference type="AlphaFoldDB" id="A0A183BEL7"/>
<dbReference type="GO" id="GO:1901255">
    <property type="term" value="P:nucleotide-excision repair involved in interstrand cross-link repair"/>
    <property type="evidence" value="ECO:0007669"/>
    <property type="project" value="TreeGrafter"/>
</dbReference>
<keyword evidence="4" id="KW-0378">Hydrolase</keyword>
<organism evidence="7">
    <name type="scientific">Echinostoma caproni</name>
    <dbReference type="NCBI Taxonomy" id="27848"/>
    <lineage>
        <taxon>Eukaryota</taxon>
        <taxon>Metazoa</taxon>
        <taxon>Spiralia</taxon>
        <taxon>Lophotrochozoa</taxon>
        <taxon>Platyhelminthes</taxon>
        <taxon>Trematoda</taxon>
        <taxon>Digenea</taxon>
        <taxon>Plagiorchiida</taxon>
        <taxon>Echinostomata</taxon>
        <taxon>Echinostomatoidea</taxon>
        <taxon>Echinostomatidae</taxon>
        <taxon>Echinostoma</taxon>
    </lineage>
</organism>
<feature type="compositionally biased region" description="Polar residues" evidence="6">
    <location>
        <begin position="83"/>
        <end position="100"/>
    </location>
</feature>
<dbReference type="SUPFAM" id="SSF47781">
    <property type="entry name" value="RuvA domain 2-like"/>
    <property type="match status" value="1"/>
</dbReference>
<evidence type="ECO:0000256" key="5">
    <source>
        <dbReference type="ARBA" id="ARBA00023204"/>
    </source>
</evidence>
<dbReference type="InterPro" id="IPR010994">
    <property type="entry name" value="RuvA_2-like"/>
</dbReference>
<evidence type="ECO:0000256" key="4">
    <source>
        <dbReference type="ARBA" id="ARBA00022801"/>
    </source>
</evidence>
<feature type="region of interest" description="Disordered" evidence="6">
    <location>
        <begin position="71"/>
        <end position="103"/>
    </location>
</feature>
<dbReference type="GO" id="GO:0003684">
    <property type="term" value="F:damaged DNA binding"/>
    <property type="evidence" value="ECO:0007669"/>
    <property type="project" value="TreeGrafter"/>
</dbReference>
<evidence type="ECO:0000256" key="3">
    <source>
        <dbReference type="ARBA" id="ARBA00022763"/>
    </source>
</evidence>
<dbReference type="GO" id="GO:0000712">
    <property type="term" value="P:resolution of meiotic recombination intermediates"/>
    <property type="evidence" value="ECO:0007669"/>
    <property type="project" value="TreeGrafter"/>
</dbReference>
<accession>A0A183BEL7</accession>
<evidence type="ECO:0000256" key="6">
    <source>
        <dbReference type="SAM" id="MobiDB-lite"/>
    </source>
</evidence>